<dbReference type="EMBL" id="BA000045">
    <property type="protein sequence ID" value="BAC91201.1"/>
    <property type="molecule type" value="Genomic_DNA"/>
</dbReference>
<organism evidence="1 2">
    <name type="scientific">Gloeobacter violaceus (strain ATCC 29082 / PCC 7421)</name>
    <dbReference type="NCBI Taxonomy" id="251221"/>
    <lineage>
        <taxon>Bacteria</taxon>
        <taxon>Bacillati</taxon>
        <taxon>Cyanobacteriota</taxon>
        <taxon>Cyanophyceae</taxon>
        <taxon>Gloeobacterales</taxon>
        <taxon>Gloeobacteraceae</taxon>
        <taxon>Gloeobacter</taxon>
    </lineage>
</organism>
<reference evidence="1 2" key="2">
    <citation type="journal article" date="2003" name="DNA Res.">
        <title>Complete genome structure of Gloeobacter violaceus PCC 7421, a cyanobacterium that lacks thylakoids (supplement).</title>
        <authorList>
            <person name="Nakamura Y."/>
            <person name="Kaneko T."/>
            <person name="Sato S."/>
            <person name="Mimuro M."/>
            <person name="Miyashita H."/>
            <person name="Tsuchiya T."/>
            <person name="Sasamoto S."/>
            <person name="Watanabe A."/>
            <person name="Kawashima K."/>
            <person name="Kishida Y."/>
            <person name="Kiyokawa C."/>
            <person name="Kohara M."/>
            <person name="Matsumoto M."/>
            <person name="Matsuno A."/>
            <person name="Nakazaki N."/>
            <person name="Shimpo S."/>
            <person name="Takeuchi C."/>
            <person name="Yamada M."/>
            <person name="Tabata S."/>
        </authorList>
    </citation>
    <scope>NUCLEOTIDE SEQUENCE [LARGE SCALE GENOMIC DNA]</scope>
    <source>
        <strain evidence="2">ATCC 29082 / PCC 7421</strain>
    </source>
</reference>
<dbReference type="STRING" id="251221.gene:10760769"/>
<dbReference type="Proteomes" id="UP000000557">
    <property type="component" value="Chromosome"/>
</dbReference>
<dbReference type="HOGENOM" id="CLU_199143_0_0_3"/>
<accession>Q7NGB2</accession>
<reference evidence="1 2" key="1">
    <citation type="journal article" date="2003" name="DNA Res.">
        <title>Complete genome structure of Gloeobacter violaceus PCC 7421, a cyanobacterium that lacks thylakoids.</title>
        <authorList>
            <person name="Nakamura Y."/>
            <person name="Kaneko T."/>
            <person name="Sato S."/>
            <person name="Mimuro M."/>
            <person name="Miyashita H."/>
            <person name="Tsuchiya T."/>
            <person name="Sasamoto S."/>
            <person name="Watanabe A."/>
            <person name="Kawashima K."/>
            <person name="Kishida Y."/>
            <person name="Kiyokawa C."/>
            <person name="Kohara M."/>
            <person name="Matsumoto M."/>
            <person name="Matsuno A."/>
            <person name="Nakazaki N."/>
            <person name="Shimpo S."/>
            <person name="Takeuchi C."/>
            <person name="Yamada M."/>
            <person name="Tabata S."/>
        </authorList>
    </citation>
    <scope>NUCLEOTIDE SEQUENCE [LARGE SCALE GENOMIC DNA]</scope>
    <source>
        <strain evidence="2">ATCC 29082 / PCC 7421</strain>
    </source>
</reference>
<dbReference type="AlphaFoldDB" id="Q7NGB2"/>
<protein>
    <submittedName>
        <fullName evidence="1">Gsl3260 protein</fullName>
    </submittedName>
</protein>
<gene>
    <name evidence="1" type="ordered locus">gsl3260</name>
</gene>
<evidence type="ECO:0000313" key="2">
    <source>
        <dbReference type="Proteomes" id="UP000000557"/>
    </source>
</evidence>
<dbReference type="InParanoid" id="Q7NGB2"/>
<proteinExistence type="predicted"/>
<keyword evidence="2" id="KW-1185">Reference proteome</keyword>
<dbReference type="PhylomeDB" id="Q7NGB2"/>
<sequence>MNMDSPTMAQAPEPLLISSERFVLGVTEQLDPLVSLQLTGVIKQLVNIAYLMGNEDGKRRAE</sequence>
<name>Q7NGB2_GLOVI</name>
<dbReference type="KEGG" id="gvi:gsl3260"/>
<dbReference type="EnsemblBacteria" id="BAC91201">
    <property type="protein sequence ID" value="BAC91201"/>
    <property type="gene ID" value="BAC91201"/>
</dbReference>
<evidence type="ECO:0000313" key="1">
    <source>
        <dbReference type="EMBL" id="BAC91201.1"/>
    </source>
</evidence>